<keyword evidence="6" id="KW-1185">Reference proteome</keyword>
<dbReference type="InterPro" id="IPR036388">
    <property type="entry name" value="WH-like_DNA-bd_sf"/>
</dbReference>
<dbReference type="AlphaFoldDB" id="A0A3P5X9P4"/>
<dbReference type="PANTHER" id="PTHR38445:SF7">
    <property type="entry name" value="GNTR-FAMILY TRANSCRIPTIONAL REGULATOR"/>
    <property type="match status" value="1"/>
</dbReference>
<evidence type="ECO:0000256" key="1">
    <source>
        <dbReference type="ARBA" id="ARBA00023015"/>
    </source>
</evidence>
<dbReference type="Pfam" id="PF00392">
    <property type="entry name" value="GntR"/>
    <property type="match status" value="1"/>
</dbReference>
<dbReference type="PROSITE" id="PS50949">
    <property type="entry name" value="HTH_GNTR"/>
    <property type="match status" value="1"/>
</dbReference>
<keyword evidence="3" id="KW-0804">Transcription</keyword>
<dbReference type="InterPro" id="IPR000524">
    <property type="entry name" value="Tscrpt_reg_HTH_GntR"/>
</dbReference>
<evidence type="ECO:0000313" key="5">
    <source>
        <dbReference type="EMBL" id="VDC24154.1"/>
    </source>
</evidence>
<reference evidence="5 6" key="1">
    <citation type="submission" date="2018-11" db="EMBL/GenBank/DDBJ databases">
        <authorList>
            <person name="Criscuolo A."/>
        </authorList>
    </citation>
    <scope>NUCLEOTIDE SEQUENCE [LARGE SCALE GENOMIC DNA]</scope>
    <source>
        <strain evidence="5">ATB-66</strain>
    </source>
</reference>
<dbReference type="CDD" id="cd07377">
    <property type="entry name" value="WHTH_GntR"/>
    <property type="match status" value="1"/>
</dbReference>
<dbReference type="OrthoDB" id="9801546at2"/>
<dbReference type="InterPro" id="IPR036390">
    <property type="entry name" value="WH_DNA-bd_sf"/>
</dbReference>
<keyword evidence="2" id="KW-0238">DNA-binding</keyword>
<feature type="domain" description="HTH gntR-type" evidence="4">
    <location>
        <begin position="13"/>
        <end position="81"/>
    </location>
</feature>
<protein>
    <submittedName>
        <fullName evidence="5">HTH-type transcriptional repressor YtrA</fullName>
    </submittedName>
</protein>
<evidence type="ECO:0000259" key="4">
    <source>
        <dbReference type="PROSITE" id="PS50949"/>
    </source>
</evidence>
<organism evidence="5 6">
    <name type="scientific">Filibacter tadaridae</name>
    <dbReference type="NCBI Taxonomy" id="2483811"/>
    <lineage>
        <taxon>Bacteria</taxon>
        <taxon>Bacillati</taxon>
        <taxon>Bacillota</taxon>
        <taxon>Bacilli</taxon>
        <taxon>Bacillales</taxon>
        <taxon>Caryophanaceae</taxon>
        <taxon>Filibacter</taxon>
    </lineage>
</organism>
<evidence type="ECO:0000256" key="2">
    <source>
        <dbReference type="ARBA" id="ARBA00023125"/>
    </source>
</evidence>
<dbReference type="RefSeq" id="WP_124069431.1">
    <property type="nucleotide sequence ID" value="NZ_CBCRXF010000017.1"/>
</dbReference>
<dbReference type="GO" id="GO:0003700">
    <property type="term" value="F:DNA-binding transcription factor activity"/>
    <property type="evidence" value="ECO:0007669"/>
    <property type="project" value="InterPro"/>
</dbReference>
<name>A0A3P5X9P4_9BACL</name>
<dbReference type="EMBL" id="UXAV01000030">
    <property type="protein sequence ID" value="VDC24154.1"/>
    <property type="molecule type" value="Genomic_DNA"/>
</dbReference>
<sequence>MELPIQLSKDSREPIYFQIEEQIKALIASGQLSTGALLPSIRTLSKDLEVSIITTRRVYQNLEQQGFIRSTQGKGSFVAEIEEGLKKEVKVATVRLVFETAIETALRHDYSTEQVKEIFSDLMKDYEDKGKGE</sequence>
<gene>
    <name evidence="5" type="primary">ytrA_2</name>
    <name evidence="5" type="ORF">FILTAD_01003</name>
</gene>
<accession>A0A3P5X9P4</accession>
<dbReference type="Gene3D" id="1.10.10.10">
    <property type="entry name" value="Winged helix-like DNA-binding domain superfamily/Winged helix DNA-binding domain"/>
    <property type="match status" value="1"/>
</dbReference>
<evidence type="ECO:0000313" key="6">
    <source>
        <dbReference type="Proteomes" id="UP000270468"/>
    </source>
</evidence>
<dbReference type="SMART" id="SM00345">
    <property type="entry name" value="HTH_GNTR"/>
    <property type="match status" value="1"/>
</dbReference>
<proteinExistence type="predicted"/>
<dbReference type="GO" id="GO:0003677">
    <property type="term" value="F:DNA binding"/>
    <property type="evidence" value="ECO:0007669"/>
    <property type="project" value="UniProtKB-KW"/>
</dbReference>
<dbReference type="Proteomes" id="UP000270468">
    <property type="component" value="Unassembled WGS sequence"/>
</dbReference>
<dbReference type="PANTHER" id="PTHR38445">
    <property type="entry name" value="HTH-TYPE TRANSCRIPTIONAL REPRESSOR YTRA"/>
    <property type="match status" value="1"/>
</dbReference>
<dbReference type="SUPFAM" id="SSF46785">
    <property type="entry name" value="Winged helix' DNA-binding domain"/>
    <property type="match status" value="1"/>
</dbReference>
<keyword evidence="1" id="KW-0805">Transcription regulation</keyword>
<evidence type="ECO:0000256" key="3">
    <source>
        <dbReference type="ARBA" id="ARBA00023163"/>
    </source>
</evidence>